<sequence>MVNSEETGGLTRTEPSNGKNHKQGSDQSEFKIQIRFPVNSIGSSEPTDRSPSRPDEEQHHLVESSDDRLRRRLLEESLRLIDDCLNQRLFLNGGSHRSEANTDVNQDDEVNGDRTYGEINAMEKITEKEPIRALDQVTTNRSSNFEIQRDDGMVGRIVLLGQGALENCVPPPYRTPTFKEEEDLTMIGRNRKHIVEENEEESIRKRRKVLKLIKPWKTFTKLPNDELKVTITNENRRRDHTRNENDGEIDELIEEEEYDLLNYSKQELMMFKQPDSNQRGFWLIPIWKYPIDRSDFYWNFANRISLPTWTIRRPNFHDRHSTGKDEQQDISKESIKERVNECGIETAKAIEWNPIRLIAIWKLLCTICEKQKLGRVMAHAIVSKHDDSSIFKEQEQDSEEDGLCSDDNFDDGEDKFGDHIRVWTSLGNSMILRRFLSDINLRSVLSNYKSDNAKRHKSYKDHKIKDMVDDDNNNNKSINNNSNGIDTENNKRNTNKKRTKTDTFSHHSNQEDCLTSNQAFTANGKDESFYRFEKAYLDELIEGSDEEELNFKWMKGCKFMWFDQCGFPRGYS</sequence>
<proteinExistence type="predicted"/>
<gene>
    <name evidence="2" type="ORF">PPACK8108_LOCUS12547</name>
</gene>
<reference evidence="2" key="1">
    <citation type="submission" date="2022-06" db="EMBL/GenBank/DDBJ databases">
        <authorList>
            <consortium name="SYNGENTA / RWTH Aachen University"/>
        </authorList>
    </citation>
    <scope>NUCLEOTIDE SEQUENCE</scope>
</reference>
<organism evidence="2 3">
    <name type="scientific">Phakopsora pachyrhizi</name>
    <name type="common">Asian soybean rust disease fungus</name>
    <dbReference type="NCBI Taxonomy" id="170000"/>
    <lineage>
        <taxon>Eukaryota</taxon>
        <taxon>Fungi</taxon>
        <taxon>Dikarya</taxon>
        <taxon>Basidiomycota</taxon>
        <taxon>Pucciniomycotina</taxon>
        <taxon>Pucciniomycetes</taxon>
        <taxon>Pucciniales</taxon>
        <taxon>Phakopsoraceae</taxon>
        <taxon>Phakopsora</taxon>
    </lineage>
</organism>
<dbReference type="AlphaFoldDB" id="A0AAV0B423"/>
<comment type="caution">
    <text evidence="2">The sequence shown here is derived from an EMBL/GenBank/DDBJ whole genome shotgun (WGS) entry which is preliminary data.</text>
</comment>
<feature type="region of interest" description="Disordered" evidence="1">
    <location>
        <begin position="456"/>
        <end position="509"/>
    </location>
</feature>
<dbReference type="Proteomes" id="UP001153365">
    <property type="component" value="Unassembled WGS sequence"/>
</dbReference>
<feature type="compositionally biased region" description="Basic and acidic residues" evidence="1">
    <location>
        <begin position="500"/>
        <end position="509"/>
    </location>
</feature>
<evidence type="ECO:0000313" key="3">
    <source>
        <dbReference type="Proteomes" id="UP001153365"/>
    </source>
</evidence>
<protein>
    <submittedName>
        <fullName evidence="2">Expressed protein</fullName>
    </submittedName>
</protein>
<feature type="compositionally biased region" description="Low complexity" evidence="1">
    <location>
        <begin position="474"/>
        <end position="487"/>
    </location>
</feature>
<feature type="region of interest" description="Disordered" evidence="1">
    <location>
        <begin position="1"/>
        <end position="67"/>
    </location>
</feature>
<dbReference type="EMBL" id="CALTRL010003027">
    <property type="protein sequence ID" value="CAH7677396.1"/>
    <property type="molecule type" value="Genomic_DNA"/>
</dbReference>
<name>A0AAV0B423_PHAPC</name>
<accession>A0AAV0B423</accession>
<evidence type="ECO:0000313" key="2">
    <source>
        <dbReference type="EMBL" id="CAH7677396.1"/>
    </source>
</evidence>
<evidence type="ECO:0000256" key="1">
    <source>
        <dbReference type="SAM" id="MobiDB-lite"/>
    </source>
</evidence>
<feature type="compositionally biased region" description="Basic and acidic residues" evidence="1">
    <location>
        <begin position="46"/>
        <end position="67"/>
    </location>
</feature>
<keyword evidence="3" id="KW-1185">Reference proteome</keyword>